<comment type="caution">
    <text evidence="1">The sequence shown here is derived from an EMBL/GenBank/DDBJ whole genome shotgun (WGS) entry which is preliminary data.</text>
</comment>
<proteinExistence type="predicted"/>
<reference evidence="1" key="1">
    <citation type="submission" date="2022-10" db="EMBL/GenBank/DDBJ databases">
        <title>Human gut microbiome strain richness.</title>
        <authorList>
            <person name="Chen-Liaw A."/>
        </authorList>
    </citation>
    <scope>NUCLEOTIDE SEQUENCE</scope>
    <source>
        <strain evidence="1">BSD2780061687st1_G10_BSD2780061687b_171204</strain>
    </source>
</reference>
<name>A0AAW6GG88_BACUN</name>
<dbReference type="AlphaFoldDB" id="A0AAW6GG88"/>
<dbReference type="Gene3D" id="2.60.40.10">
    <property type="entry name" value="Immunoglobulins"/>
    <property type="match status" value="1"/>
</dbReference>
<sequence>MKLIHYINTALLLCVVNLFWSCDEDESNLSKAVLTSASALNFGANGAAEQVITVYADAEWVMEKLPEWVKVTPQNGTGTMDVTIVVTDNIRDGAIDNPRKATIVFRGTTLASRSPVIINQDGDKYRDCQEYSVDQLPDLADETAVSVSDALVTAVTGSSCIVSDMQYAENILLQTTADVSVGDKIAVKGSKMTDSHKLAYLICDEVEITSSDNIVNRSSARDITSEVDTYTSDSRDWISVVGTLDGTTVTIEGTTNNVSIIGAPADLRLDALNGHRVKVDGYFDGLTIPVLRIIAATVEDLGVEEVIYFSEDFEWLSPWSINSGAGQTVENDGDGSAPQIYSAKDVSGVTAAESLIQRGYGLEQIPGNAIYLQQNYLKFGKTDYQAGLTLPSIEGVPENATVQLSFDWAPMVGSTRKFDPVQLIIYVTNGDRVTELEPIGHKFVDTVDHLSWLHVDIRLDGITITKNTRITIKSDAWGENKVTAGSNVYRRWFIDNIKVTRVE</sequence>
<organism evidence="1 2">
    <name type="scientific">Bacteroides uniformis</name>
    <dbReference type="NCBI Taxonomy" id="820"/>
    <lineage>
        <taxon>Bacteria</taxon>
        <taxon>Pseudomonadati</taxon>
        <taxon>Bacteroidota</taxon>
        <taxon>Bacteroidia</taxon>
        <taxon>Bacteroidales</taxon>
        <taxon>Bacteroidaceae</taxon>
        <taxon>Bacteroides</taxon>
    </lineage>
</organism>
<dbReference type="InterPro" id="IPR024361">
    <property type="entry name" value="BACON"/>
</dbReference>
<dbReference type="RefSeq" id="WP_272196157.1">
    <property type="nucleotide sequence ID" value="NZ_JAQNSB010000038.1"/>
</dbReference>
<dbReference type="Proteomes" id="UP001214113">
    <property type="component" value="Unassembled WGS sequence"/>
</dbReference>
<dbReference type="CDD" id="cd14948">
    <property type="entry name" value="BACON"/>
    <property type="match status" value="1"/>
</dbReference>
<gene>
    <name evidence="1" type="ORF">POZ22_19100</name>
</gene>
<evidence type="ECO:0000313" key="1">
    <source>
        <dbReference type="EMBL" id="MDC1856868.1"/>
    </source>
</evidence>
<protein>
    <submittedName>
        <fullName evidence="1">BACON domain-containing protein</fullName>
    </submittedName>
</protein>
<accession>A0AAW6GG88</accession>
<dbReference type="EMBL" id="JAQNSB010000038">
    <property type="protein sequence ID" value="MDC1856868.1"/>
    <property type="molecule type" value="Genomic_DNA"/>
</dbReference>
<dbReference type="InterPro" id="IPR013783">
    <property type="entry name" value="Ig-like_fold"/>
</dbReference>
<evidence type="ECO:0000313" key="2">
    <source>
        <dbReference type="Proteomes" id="UP001214113"/>
    </source>
</evidence>